<dbReference type="SMART" id="SM00028">
    <property type="entry name" value="TPR"/>
    <property type="match status" value="3"/>
</dbReference>
<dbReference type="AlphaFoldDB" id="A0A2V4NTN3"/>
<evidence type="ECO:0000313" key="2">
    <source>
        <dbReference type="EMBL" id="PYC79949.1"/>
    </source>
</evidence>
<dbReference type="SUPFAM" id="SSF52540">
    <property type="entry name" value="P-loop containing nucleoside triphosphate hydrolases"/>
    <property type="match status" value="1"/>
</dbReference>
<dbReference type="SUPFAM" id="SSF48452">
    <property type="entry name" value="TPR-like"/>
    <property type="match status" value="1"/>
</dbReference>
<dbReference type="Gene3D" id="3.40.50.300">
    <property type="entry name" value="P-loop containing nucleotide triphosphate hydrolases"/>
    <property type="match status" value="1"/>
</dbReference>
<evidence type="ECO:0000259" key="1">
    <source>
        <dbReference type="Pfam" id="PF13191"/>
    </source>
</evidence>
<protein>
    <recommendedName>
        <fullName evidence="1">Orc1-like AAA ATPase domain-containing protein</fullName>
    </recommendedName>
</protein>
<dbReference type="InterPro" id="IPR041664">
    <property type="entry name" value="AAA_16"/>
</dbReference>
<dbReference type="InterPro" id="IPR027417">
    <property type="entry name" value="P-loop_NTPase"/>
</dbReference>
<evidence type="ECO:0000313" key="3">
    <source>
        <dbReference type="Proteomes" id="UP000248039"/>
    </source>
</evidence>
<proteinExistence type="predicted"/>
<dbReference type="InterPro" id="IPR019734">
    <property type="entry name" value="TPR_rpt"/>
</dbReference>
<reference evidence="2 3" key="1">
    <citation type="submission" date="2018-03" db="EMBL/GenBank/DDBJ databases">
        <title>Bioinformatic expansion and discovery of thiopeptide antibiotics.</title>
        <authorList>
            <person name="Schwalen C.J."/>
            <person name="Hudson G.A."/>
            <person name="Mitchell D.A."/>
        </authorList>
    </citation>
    <scope>NUCLEOTIDE SEQUENCE [LARGE SCALE GENOMIC DNA]</scope>
    <source>
        <strain evidence="2 3">ATCC 21389</strain>
    </source>
</reference>
<accession>A0A2V4NTN3</accession>
<dbReference type="Proteomes" id="UP000248039">
    <property type="component" value="Unassembled WGS sequence"/>
</dbReference>
<dbReference type="OrthoDB" id="5167602at2"/>
<dbReference type="InterPro" id="IPR011990">
    <property type="entry name" value="TPR-like_helical_dom_sf"/>
</dbReference>
<name>A0A2V4NTN3_9ACTN</name>
<organism evidence="2 3">
    <name type="scientific">Streptomyces tateyamensis</name>
    <dbReference type="NCBI Taxonomy" id="565073"/>
    <lineage>
        <taxon>Bacteria</taxon>
        <taxon>Bacillati</taxon>
        <taxon>Actinomycetota</taxon>
        <taxon>Actinomycetes</taxon>
        <taxon>Kitasatosporales</taxon>
        <taxon>Streptomycetaceae</taxon>
        <taxon>Streptomyces</taxon>
    </lineage>
</organism>
<dbReference type="Pfam" id="PF13191">
    <property type="entry name" value="AAA_16"/>
    <property type="match status" value="1"/>
</dbReference>
<feature type="domain" description="Orc1-like AAA ATPase" evidence="1">
    <location>
        <begin position="60"/>
        <end position="175"/>
    </location>
</feature>
<comment type="caution">
    <text evidence="2">The sequence shown here is derived from an EMBL/GenBank/DDBJ whole genome shotgun (WGS) entry which is preliminary data.</text>
</comment>
<sequence length="638" mass="66262">MGTWSYRCPLGAGAEPNYASLTGWRATGSGVALVARKTATVVERPQAQQQLPGLPPGPEPFAGRAAELAALRAQVAAPAGAGCRVLVVAGRPGSGRSALARRFARTALGGRRLLAAHLAAPDGTAHPSGAVARRLLAQLERPSQALPDPGDGEDPACAELREALTGRDTLLLLDDVPDAEHLIPLLPAEPRCVVLAVTAGPLTALAARFPVDPVILRGLDEAAAVELLTGLVGGTRIGCDPVGAAGAAEACAGRPAPLRLLAGWLRAHPKAAVPQAARALREAGVRPDGDGSDEPLLAALTLRYRGLPVAQARLLRTLTLAPDGRVDLRTGSALAGCPAPEAAAALRALAEAELLDEAEPGADGTPRYRVPGRFSAELTALRTRLDRPGEQQLARARLLERLVRLVESARALLDRTAVAPEPLPGPLRLRTAAQARQWLAEEAEWLLLAAEQAIEAGDLDGSAGRLVGALLRTLPVAGPPASAPAGAYRLHRAVLALAERQGAPRRAAAALVNLAELRVAAGQFEAAAEQYQAALGHTREPLDEAAAARALEGVGECRRAQGDPVRAADAYGRALALRQGLDDPVGQARLLTRIAEAHAAQQRYQAAGREYRAALALLRRLGDERGIAAVGEALERLG</sequence>
<keyword evidence="3" id="KW-1185">Reference proteome</keyword>
<dbReference type="PANTHER" id="PTHR10098:SF108">
    <property type="entry name" value="TETRATRICOPEPTIDE REPEAT PROTEIN 28"/>
    <property type="match status" value="1"/>
</dbReference>
<gene>
    <name evidence="2" type="ORF">C7C46_13405</name>
</gene>
<dbReference type="EMBL" id="PYBW01000041">
    <property type="protein sequence ID" value="PYC79949.1"/>
    <property type="molecule type" value="Genomic_DNA"/>
</dbReference>
<dbReference type="Gene3D" id="1.25.40.10">
    <property type="entry name" value="Tetratricopeptide repeat domain"/>
    <property type="match status" value="1"/>
</dbReference>
<dbReference type="PANTHER" id="PTHR10098">
    <property type="entry name" value="RAPSYN-RELATED"/>
    <property type="match status" value="1"/>
</dbReference>